<comment type="caution">
    <text evidence="3">The sequence shown here is derived from an EMBL/GenBank/DDBJ whole genome shotgun (WGS) entry which is preliminary data.</text>
</comment>
<proteinExistence type="predicted"/>
<dbReference type="InterPro" id="IPR038118">
    <property type="entry name" value="BOFC_N_sf"/>
</dbReference>
<dbReference type="InterPro" id="IPR015071">
    <property type="entry name" value="BOFC_N"/>
</dbReference>
<evidence type="ECO:0000256" key="1">
    <source>
        <dbReference type="SAM" id="SignalP"/>
    </source>
</evidence>
<gene>
    <name evidence="3" type="ORF">D7Z54_32495</name>
</gene>
<dbReference type="AlphaFoldDB" id="A0A428MSV3"/>
<dbReference type="Pfam" id="PF08977">
    <property type="entry name" value="BOFC_N"/>
    <property type="match status" value="1"/>
</dbReference>
<keyword evidence="4" id="KW-1185">Reference proteome</keyword>
<evidence type="ECO:0000313" key="3">
    <source>
        <dbReference type="EMBL" id="RSL29208.1"/>
    </source>
</evidence>
<dbReference type="Proteomes" id="UP000275076">
    <property type="component" value="Unassembled WGS sequence"/>
</dbReference>
<organism evidence="3 4">
    <name type="scientific">Salibacterium salarium</name>
    <dbReference type="NCBI Taxonomy" id="284579"/>
    <lineage>
        <taxon>Bacteria</taxon>
        <taxon>Bacillati</taxon>
        <taxon>Bacillota</taxon>
        <taxon>Bacilli</taxon>
        <taxon>Bacillales</taxon>
        <taxon>Bacillaceae</taxon>
    </lineage>
</organism>
<evidence type="ECO:0000259" key="2">
    <source>
        <dbReference type="Pfam" id="PF08977"/>
    </source>
</evidence>
<name>A0A428MSV3_9BACI</name>
<accession>A0A428MSV3</accession>
<protein>
    <recommendedName>
        <fullName evidence="2">Bypass-of-forespore C N-terminal domain-containing protein</fullName>
    </recommendedName>
</protein>
<feature type="chain" id="PRO_5018992153" description="Bypass-of-forespore C N-terminal domain-containing protein" evidence="1">
    <location>
        <begin position="27"/>
        <end position="97"/>
    </location>
</feature>
<reference evidence="3 4" key="1">
    <citation type="submission" date="2018-10" db="EMBL/GenBank/DDBJ databases">
        <title>Draft genome sequence of Bacillus salarius IM0101, isolated from a hypersaline soil in Inner Mongolia, China.</title>
        <authorList>
            <person name="Yamprayoonswat W."/>
            <person name="Boonvisut S."/>
            <person name="Jumpathong W."/>
            <person name="Sittihan S."/>
            <person name="Ruangsuj P."/>
            <person name="Wanthongcharoen S."/>
            <person name="Thongpramul N."/>
            <person name="Pimmason S."/>
            <person name="Yu B."/>
            <person name="Yasawong M."/>
        </authorList>
    </citation>
    <scope>NUCLEOTIDE SEQUENCE [LARGE SCALE GENOMIC DNA]</scope>
    <source>
        <strain evidence="3 4">IM0101</strain>
    </source>
</reference>
<dbReference type="OrthoDB" id="2678751at2"/>
<feature type="signal peptide" evidence="1">
    <location>
        <begin position="1"/>
        <end position="26"/>
    </location>
</feature>
<evidence type="ECO:0000313" key="4">
    <source>
        <dbReference type="Proteomes" id="UP000275076"/>
    </source>
</evidence>
<dbReference type="EMBL" id="RBVX01000085">
    <property type="protein sequence ID" value="RSL29208.1"/>
    <property type="molecule type" value="Genomic_DNA"/>
</dbReference>
<dbReference type="RefSeq" id="WP_125562963.1">
    <property type="nucleotide sequence ID" value="NZ_RBVX01000085.1"/>
</dbReference>
<feature type="domain" description="Bypass-of-forespore C N-terminal" evidence="2">
    <location>
        <begin position="44"/>
        <end position="92"/>
    </location>
</feature>
<sequence length="97" mass="11405">MSLAVFRYVMFLFTALFFLTATTTQPVPEHPLLGDTNHQPATYEVVLEKETSNGVIVTEKKTETVWAAEDFWLKYRNWDIVDQNQDQIILRKPYEKH</sequence>
<keyword evidence="1" id="KW-0732">Signal</keyword>
<dbReference type="Gene3D" id="3.10.20.420">
    <property type="entry name" value="Bypass-of-forespore C, N-terminal domain"/>
    <property type="match status" value="1"/>
</dbReference>